<evidence type="ECO:0000256" key="1">
    <source>
        <dbReference type="SAM" id="MobiDB-lite"/>
    </source>
</evidence>
<protein>
    <submittedName>
        <fullName evidence="2">Uncharacterized protein</fullName>
    </submittedName>
</protein>
<dbReference type="Proteomes" id="UP000182841">
    <property type="component" value="Unassembled WGS sequence"/>
</dbReference>
<evidence type="ECO:0000313" key="3">
    <source>
        <dbReference type="Proteomes" id="UP000182841"/>
    </source>
</evidence>
<dbReference type="EMBL" id="FOGO01000002">
    <property type="protein sequence ID" value="SER49206.1"/>
    <property type="molecule type" value="Genomic_DNA"/>
</dbReference>
<dbReference type="AlphaFoldDB" id="A0A1H9PLK6"/>
<name>A0A1H9PLK6_9ACTN</name>
<gene>
    <name evidence="2" type="ORF">SAMN05421870_102116</name>
</gene>
<reference evidence="3" key="1">
    <citation type="submission" date="2016-10" db="EMBL/GenBank/DDBJ databases">
        <authorList>
            <person name="Varghese N."/>
            <person name="Submissions S."/>
        </authorList>
    </citation>
    <scope>NUCLEOTIDE SEQUENCE [LARGE SCALE GENOMIC DNA]</scope>
    <source>
        <strain evidence="3">CGMCC 4.6825</strain>
    </source>
</reference>
<organism evidence="2 3">
    <name type="scientific">Streptomyces qinglanensis</name>
    <dbReference type="NCBI Taxonomy" id="943816"/>
    <lineage>
        <taxon>Bacteria</taxon>
        <taxon>Bacillati</taxon>
        <taxon>Actinomycetota</taxon>
        <taxon>Actinomycetes</taxon>
        <taxon>Kitasatosporales</taxon>
        <taxon>Streptomycetaceae</taxon>
        <taxon>Streptomyces</taxon>
    </lineage>
</organism>
<evidence type="ECO:0000313" key="2">
    <source>
        <dbReference type="EMBL" id="SER49206.1"/>
    </source>
</evidence>
<dbReference type="RefSeq" id="WP_143081806.1">
    <property type="nucleotide sequence ID" value="NZ_FOGO01000002.1"/>
</dbReference>
<proteinExistence type="predicted"/>
<accession>A0A1H9PLK6</accession>
<sequence length="165" mass="16186">MHGGARTVRGTGRAAAVLVTLLLALCGTVQLAGARGAQPAGAESGTGQALQAARTAVAAPYTAGPEVPYAAEAVRYAAAPSAGSGDRVVSASDDADPHHCHRSKGGGGALPAAPVGSRQLLSLALPVCLIPQSHSAIGAAHARPPVRGPAPIPPPTPVELSVLRV</sequence>
<feature type="region of interest" description="Disordered" evidence="1">
    <location>
        <begin position="83"/>
        <end position="111"/>
    </location>
</feature>
<keyword evidence="3" id="KW-1185">Reference proteome</keyword>